<dbReference type="Pfam" id="PF20975">
    <property type="entry name" value="DGCcoil"/>
    <property type="match status" value="1"/>
</dbReference>
<keyword evidence="7" id="KW-1185">Reference proteome</keyword>
<evidence type="ECO:0000259" key="5">
    <source>
        <dbReference type="PROSITE" id="PS50887"/>
    </source>
</evidence>
<dbReference type="GO" id="GO:1902201">
    <property type="term" value="P:negative regulation of bacterial-type flagellum-dependent cell motility"/>
    <property type="evidence" value="ECO:0007669"/>
    <property type="project" value="TreeGrafter"/>
</dbReference>
<dbReference type="InterPro" id="IPR029787">
    <property type="entry name" value="Nucleotide_cyclase"/>
</dbReference>
<dbReference type="RefSeq" id="WP_019442064.1">
    <property type="nucleotide sequence ID" value="NZ_ALOE01000025.1"/>
</dbReference>
<dbReference type="InterPro" id="IPR050469">
    <property type="entry name" value="Diguanylate_Cyclase"/>
</dbReference>
<feature type="domain" description="GGDEF" evidence="5">
    <location>
        <begin position="377"/>
        <end position="509"/>
    </location>
</feature>
<dbReference type="GO" id="GO:0005886">
    <property type="term" value="C:plasma membrane"/>
    <property type="evidence" value="ECO:0007669"/>
    <property type="project" value="TreeGrafter"/>
</dbReference>
<comment type="cofactor">
    <cofactor evidence="1">
        <name>Mg(2+)</name>
        <dbReference type="ChEBI" id="CHEBI:18420"/>
    </cofactor>
</comment>
<dbReference type="InterPro" id="IPR000160">
    <property type="entry name" value="GGDEF_dom"/>
</dbReference>
<organism evidence="6 7">
    <name type="scientific">Moritella marina ATCC 15381</name>
    <dbReference type="NCBI Taxonomy" id="1202962"/>
    <lineage>
        <taxon>Bacteria</taxon>
        <taxon>Pseudomonadati</taxon>
        <taxon>Pseudomonadota</taxon>
        <taxon>Gammaproteobacteria</taxon>
        <taxon>Alteromonadales</taxon>
        <taxon>Moritellaceae</taxon>
        <taxon>Moritella</taxon>
    </lineage>
</organism>
<dbReference type="Pfam" id="PF00990">
    <property type="entry name" value="GGDEF"/>
    <property type="match status" value="1"/>
</dbReference>
<proteinExistence type="predicted"/>
<evidence type="ECO:0000256" key="1">
    <source>
        <dbReference type="ARBA" id="ARBA00001946"/>
    </source>
</evidence>
<accession>A0A5J6WRR2</accession>
<feature type="coiled-coil region" evidence="4">
    <location>
        <begin position="305"/>
        <end position="332"/>
    </location>
</feature>
<keyword evidence="4" id="KW-0175">Coiled coil</keyword>
<evidence type="ECO:0000313" key="7">
    <source>
        <dbReference type="Proteomes" id="UP000327424"/>
    </source>
</evidence>
<dbReference type="Proteomes" id="UP000327424">
    <property type="component" value="Chromosome"/>
</dbReference>
<protein>
    <recommendedName>
        <fullName evidence="2">diguanylate cyclase</fullName>
        <ecNumber evidence="2">2.7.7.65</ecNumber>
    </recommendedName>
</protein>
<dbReference type="PANTHER" id="PTHR45138:SF9">
    <property type="entry name" value="DIGUANYLATE CYCLASE DGCM-RELATED"/>
    <property type="match status" value="1"/>
</dbReference>
<name>A0A5J6WRR2_MORMI</name>
<dbReference type="PANTHER" id="PTHR45138">
    <property type="entry name" value="REGULATORY COMPONENTS OF SENSORY TRANSDUCTION SYSTEM"/>
    <property type="match status" value="1"/>
</dbReference>
<evidence type="ECO:0000313" key="6">
    <source>
        <dbReference type="EMBL" id="QFI40051.1"/>
    </source>
</evidence>
<evidence type="ECO:0000256" key="4">
    <source>
        <dbReference type="SAM" id="Coils"/>
    </source>
</evidence>
<dbReference type="GO" id="GO:0043709">
    <property type="term" value="P:cell adhesion involved in single-species biofilm formation"/>
    <property type="evidence" value="ECO:0007669"/>
    <property type="project" value="TreeGrafter"/>
</dbReference>
<comment type="catalytic activity">
    <reaction evidence="3">
        <text>2 GTP = 3',3'-c-di-GMP + 2 diphosphate</text>
        <dbReference type="Rhea" id="RHEA:24898"/>
        <dbReference type="ChEBI" id="CHEBI:33019"/>
        <dbReference type="ChEBI" id="CHEBI:37565"/>
        <dbReference type="ChEBI" id="CHEBI:58805"/>
        <dbReference type="EC" id="2.7.7.65"/>
    </reaction>
</comment>
<dbReference type="SUPFAM" id="SSF55073">
    <property type="entry name" value="Nucleotide cyclase"/>
    <property type="match status" value="1"/>
</dbReference>
<evidence type="ECO:0000256" key="2">
    <source>
        <dbReference type="ARBA" id="ARBA00012528"/>
    </source>
</evidence>
<evidence type="ECO:0000256" key="3">
    <source>
        <dbReference type="ARBA" id="ARBA00034247"/>
    </source>
</evidence>
<sequence length="509" mass="57214">MQISQDTHSVTPSSEANGYTKINTAMLLAFINRLLGATRGIDNELNIEVSKLKATLERSASDDEIITNIKQVERQVMLQPNVLSDSLKIADNAVSQAATSLINLLQHDPALTAELQLVLAEPKASAVVALQAKVQSLFCIYHNAIKNLQESSGDNNHNLSATAIAHKKICDDLQRLINELDFSGGFGSNLKKIRQRLLQGVASHELVDICLQIINNVIEGAREERLASKTFLHAIVEELNNIAYKFDNSLVDSDNISKKQMSLLENLKERIDILDLDISTSDNLEETKQHVQQGLEIISSSIQQQEQLLQDKIRLEAQIKAVQIQLEELKKETLLHTQRLEAQQHKLYLDSLTQVYNRTALDERFKLEFKRWQRYQTNTTIAMVDIDHFKNINDTFGHIAGDKALKIVARALQKSIKSADFIARFGGEEFVLLLSDLAPNEIQAVLDKLRNTIKNIPFRFKGKQISITISIGVTQFSADDNETVEPFERADQALYEAKSSGRDKVIIRI</sequence>
<dbReference type="KEGG" id="mmaa:FR932_20700"/>
<dbReference type="InterPro" id="IPR043128">
    <property type="entry name" value="Rev_trsase/Diguanyl_cyclase"/>
</dbReference>
<dbReference type="OrthoDB" id="9812260at2"/>
<dbReference type="InterPro" id="IPR048516">
    <property type="entry name" value="DGCcoil"/>
</dbReference>
<dbReference type="GO" id="GO:0052621">
    <property type="term" value="F:diguanylate cyclase activity"/>
    <property type="evidence" value="ECO:0007669"/>
    <property type="project" value="UniProtKB-EC"/>
</dbReference>
<dbReference type="Gene3D" id="3.30.70.270">
    <property type="match status" value="1"/>
</dbReference>
<dbReference type="CDD" id="cd01949">
    <property type="entry name" value="GGDEF"/>
    <property type="match status" value="1"/>
</dbReference>
<dbReference type="NCBIfam" id="TIGR00254">
    <property type="entry name" value="GGDEF"/>
    <property type="match status" value="1"/>
</dbReference>
<dbReference type="EMBL" id="CP044399">
    <property type="protein sequence ID" value="QFI40051.1"/>
    <property type="molecule type" value="Genomic_DNA"/>
</dbReference>
<dbReference type="FunFam" id="3.30.70.270:FF:000001">
    <property type="entry name" value="Diguanylate cyclase domain protein"/>
    <property type="match status" value="1"/>
</dbReference>
<dbReference type="AlphaFoldDB" id="A0A5J6WRR2"/>
<gene>
    <name evidence="6" type="ORF">FR932_20700</name>
</gene>
<dbReference type="SMART" id="SM00267">
    <property type="entry name" value="GGDEF"/>
    <property type="match status" value="1"/>
</dbReference>
<reference evidence="6 7" key="1">
    <citation type="submission" date="2019-09" db="EMBL/GenBank/DDBJ databases">
        <title>Hybrid Assembly of the complete Genome of the Deep-Sea Bacterium Moritella marina from long Nanopore and Illumina reads.</title>
        <authorList>
            <person name="Magin S."/>
            <person name="Georgoulis A."/>
            <person name="Papadimitriou K."/>
            <person name="Iliakis G."/>
            <person name="Vorgias C.E."/>
        </authorList>
    </citation>
    <scope>NUCLEOTIDE SEQUENCE [LARGE SCALE GENOMIC DNA]</scope>
    <source>
        <strain evidence="6 7">MP-1</strain>
    </source>
</reference>
<dbReference type="PROSITE" id="PS50887">
    <property type="entry name" value="GGDEF"/>
    <property type="match status" value="1"/>
</dbReference>
<dbReference type="EC" id="2.7.7.65" evidence="2"/>